<keyword evidence="1" id="KW-0175">Coiled coil</keyword>
<dbReference type="PANTHER" id="PTHR22951:SF5">
    <property type="entry name" value="PHOSPHATIDYLINOSITOL-BINDING CLATHRIN ASSEMBLY PROTEIN LAP"/>
    <property type="match status" value="1"/>
</dbReference>
<feature type="coiled-coil region" evidence="1">
    <location>
        <begin position="427"/>
        <end position="505"/>
    </location>
</feature>
<evidence type="ECO:0000259" key="3">
    <source>
        <dbReference type="PROSITE" id="PS50942"/>
    </source>
</evidence>
<dbReference type="GO" id="GO:0005545">
    <property type="term" value="F:1-phosphatidylinositol binding"/>
    <property type="evidence" value="ECO:0007669"/>
    <property type="project" value="InterPro"/>
</dbReference>
<dbReference type="SMART" id="SM00273">
    <property type="entry name" value="ENTH"/>
    <property type="match status" value="1"/>
</dbReference>
<dbReference type="GO" id="GO:0005546">
    <property type="term" value="F:phosphatidylinositol-4,5-bisphosphate binding"/>
    <property type="evidence" value="ECO:0007669"/>
    <property type="project" value="TreeGrafter"/>
</dbReference>
<dbReference type="Gene3D" id="1.25.40.90">
    <property type="match status" value="1"/>
</dbReference>
<dbReference type="Proteomes" id="UP000262825">
    <property type="component" value="Unassembled WGS sequence"/>
</dbReference>
<evidence type="ECO:0000256" key="1">
    <source>
        <dbReference type="SAM" id="Coils"/>
    </source>
</evidence>
<feature type="region of interest" description="Disordered" evidence="2">
    <location>
        <begin position="303"/>
        <end position="347"/>
    </location>
</feature>
<dbReference type="Pfam" id="PF07651">
    <property type="entry name" value="ANTH"/>
    <property type="match status" value="1"/>
</dbReference>
<dbReference type="PANTHER" id="PTHR22951">
    <property type="entry name" value="CLATHRIN ASSEMBLY PROTEIN"/>
    <property type="match status" value="1"/>
</dbReference>
<feature type="region of interest" description="Disordered" evidence="2">
    <location>
        <begin position="266"/>
        <end position="287"/>
    </location>
</feature>
<feature type="region of interest" description="Disordered" evidence="2">
    <location>
        <begin position="719"/>
        <end position="741"/>
    </location>
</feature>
<reference evidence="5" key="1">
    <citation type="submission" date="2018-06" db="EMBL/GenBank/DDBJ databases">
        <authorList>
            <person name="Guldener U."/>
        </authorList>
    </citation>
    <scope>NUCLEOTIDE SEQUENCE [LARGE SCALE GENOMIC DNA]</scope>
    <source>
        <strain evidence="5">UTAD17</strain>
    </source>
</reference>
<keyword evidence="5" id="KW-1185">Reference proteome</keyword>
<feature type="compositionally biased region" description="Basic and acidic residues" evidence="2">
    <location>
        <begin position="303"/>
        <end position="313"/>
    </location>
</feature>
<dbReference type="AlphaFoldDB" id="A0A376B6M9"/>
<feature type="domain" description="ENTH" evidence="3">
    <location>
        <begin position="1"/>
        <end position="126"/>
    </location>
</feature>
<dbReference type="VEuPathDB" id="FungiDB:SCODWIG_02052"/>
<evidence type="ECO:0000256" key="2">
    <source>
        <dbReference type="SAM" id="MobiDB-lite"/>
    </source>
</evidence>
<evidence type="ECO:0000313" key="5">
    <source>
        <dbReference type="Proteomes" id="UP000262825"/>
    </source>
</evidence>
<evidence type="ECO:0000313" key="4">
    <source>
        <dbReference type="EMBL" id="SSD60291.1"/>
    </source>
</evidence>
<dbReference type="SUPFAM" id="SSF89009">
    <property type="entry name" value="GAT-like domain"/>
    <property type="match status" value="1"/>
</dbReference>
<dbReference type="PROSITE" id="PS50942">
    <property type="entry name" value="ENTH"/>
    <property type="match status" value="1"/>
</dbReference>
<dbReference type="GO" id="GO:0048268">
    <property type="term" value="P:clathrin coat assembly"/>
    <property type="evidence" value="ECO:0007669"/>
    <property type="project" value="InterPro"/>
</dbReference>
<dbReference type="GO" id="GO:0030136">
    <property type="term" value="C:clathrin-coated vesicle"/>
    <property type="evidence" value="ECO:0007669"/>
    <property type="project" value="InterPro"/>
</dbReference>
<dbReference type="EMBL" id="UFAJ01000318">
    <property type="protein sequence ID" value="SSD60291.1"/>
    <property type="molecule type" value="Genomic_DNA"/>
</dbReference>
<feature type="compositionally biased region" description="Low complexity" evidence="2">
    <location>
        <begin position="274"/>
        <end position="283"/>
    </location>
</feature>
<dbReference type="GO" id="GO:0072583">
    <property type="term" value="P:clathrin-dependent endocytosis"/>
    <property type="evidence" value="ECO:0007669"/>
    <property type="project" value="InterPro"/>
</dbReference>
<protein>
    <recommendedName>
        <fullName evidence="3">ENTH domain-containing protein</fullName>
    </recommendedName>
</protein>
<dbReference type="GO" id="GO:0005905">
    <property type="term" value="C:clathrin-coated pit"/>
    <property type="evidence" value="ECO:0007669"/>
    <property type="project" value="TreeGrafter"/>
</dbReference>
<dbReference type="InterPro" id="IPR014712">
    <property type="entry name" value="ANTH_dom_sf"/>
</dbReference>
<dbReference type="InterPro" id="IPR011417">
    <property type="entry name" value="ANTH_dom"/>
</dbReference>
<dbReference type="GO" id="GO:0032050">
    <property type="term" value="F:clathrin heavy chain binding"/>
    <property type="evidence" value="ECO:0007669"/>
    <property type="project" value="TreeGrafter"/>
</dbReference>
<dbReference type="CDD" id="cd16988">
    <property type="entry name" value="ANTH_N_YAP180"/>
    <property type="match status" value="1"/>
</dbReference>
<name>A0A376B6M9_9ASCO</name>
<dbReference type="InterPro" id="IPR013809">
    <property type="entry name" value="ENTH"/>
</dbReference>
<organism evidence="4 5">
    <name type="scientific">Saccharomycodes ludwigii</name>
    <dbReference type="NCBI Taxonomy" id="36035"/>
    <lineage>
        <taxon>Eukaryota</taxon>
        <taxon>Fungi</taxon>
        <taxon>Dikarya</taxon>
        <taxon>Ascomycota</taxon>
        <taxon>Saccharomycotina</taxon>
        <taxon>Saccharomycetes</taxon>
        <taxon>Saccharomycodales</taxon>
        <taxon>Saccharomycodaceae</taxon>
        <taxon>Saccharomycodes</taxon>
    </lineage>
</organism>
<dbReference type="InterPro" id="IPR045192">
    <property type="entry name" value="AP180-like"/>
</dbReference>
<gene>
    <name evidence="4" type="ORF">SCODWIG_02052</name>
</gene>
<dbReference type="Gene3D" id="1.20.58.150">
    <property type="entry name" value="ANTH domain"/>
    <property type="match status" value="1"/>
</dbReference>
<dbReference type="SUPFAM" id="SSF48464">
    <property type="entry name" value="ENTH/VHS domain"/>
    <property type="match status" value="1"/>
</dbReference>
<dbReference type="GO" id="GO:0006900">
    <property type="term" value="P:vesicle budding from membrane"/>
    <property type="evidence" value="ECO:0007669"/>
    <property type="project" value="TreeGrafter"/>
</dbReference>
<accession>A0A376B6M9</accession>
<sequence>MTTYEKLVKGATKIKMAPPKAKYIEPILIGTGDPQDFREIIRALDNRLHDTAFTICYKSLIVVHLMMREGGISNANNLTLKFLSNHPEFFEQLRVKANPNDSMALKKYAQYLQVRSEEYNHTDHIDYVRQSPNEMNINDPGLCLDHVESLERQISSLIKNRYSQLDLTSNNLLMTCFRLLIQDLLSLYNALNEGIINLLESFFELSKPMAERTLQLYKNFVELTEDAVKYLKVGKSCGMKIPVIKHITTKLISSLEEHLRQDNGVEGVNGGFNNGNSYNSDNYNDNRIKTPAEQLEEIRKKKEMLQRQLKENSRTVSSSSSPPPPTGVNGSAAAYNPFGTVTGPANETFSFEPAQQQLQAQHTASALAQQQAQIQAQQTSSLLAQQQLQAQHTANALAQQQAQIQAQQTSSLLAQQQLQAQHTANALAQQQAQIQAQQQAQMQAQQQAQLKAKQEQAQLQAHLKAQQEQAQQQAQLKAQQEAQLKAQQQAQLQAQQQAQLQAQQQAQLQAQHTAGLLAQQQAQLQAQHTAGLSAQQQAPIQTATTGSVSNPFLQRQNTGFYSSNHITPSYTGAGFGGFSSQQQQQQPALSNNLINSATMPIGARNISTISTSATTSTLPMQPMKTGSNNPFSLDNISKKKTEREAVNPFSVNNFKESPSVSALMPTIPATNGTGNPFSLNNGASNTAPVFTNVNMQQQNGLTQQPTLVQSITGGVAGSSGITAGYPNPFDQQQQQQQQQFNQTPALISQQQQLLGNMNMNNTAITGTYGLQGHSYNSNNNNNNNNEGPNLIDI</sequence>
<dbReference type="InterPro" id="IPR008942">
    <property type="entry name" value="ENTH_VHS"/>
</dbReference>
<proteinExistence type="predicted"/>
<dbReference type="GO" id="GO:0000149">
    <property type="term" value="F:SNARE binding"/>
    <property type="evidence" value="ECO:0007669"/>
    <property type="project" value="TreeGrafter"/>
</dbReference>